<dbReference type="GO" id="GO:0008610">
    <property type="term" value="P:lipid biosynthetic process"/>
    <property type="evidence" value="ECO:0007669"/>
    <property type="project" value="UniProtKB-ARBA"/>
</dbReference>
<dbReference type="AlphaFoldDB" id="A0A829QJZ7"/>
<dbReference type="PANTHER" id="PTHR45527">
    <property type="entry name" value="NONRIBOSOMAL PEPTIDE SYNTHETASE"/>
    <property type="match status" value="1"/>
</dbReference>
<dbReference type="Gene3D" id="3.30.559.10">
    <property type="entry name" value="Chloramphenicol acetyltransferase-like domain"/>
    <property type="match status" value="1"/>
</dbReference>
<dbReference type="GO" id="GO:0044550">
    <property type="term" value="P:secondary metabolite biosynthetic process"/>
    <property type="evidence" value="ECO:0007669"/>
    <property type="project" value="TreeGrafter"/>
</dbReference>
<dbReference type="Gene3D" id="3.30.559.30">
    <property type="entry name" value="Nonribosomal peptide synthetase, condensation domain"/>
    <property type="match status" value="1"/>
</dbReference>
<keyword evidence="3" id="KW-0597">Phosphoprotein</keyword>
<dbReference type="PANTHER" id="PTHR45527:SF1">
    <property type="entry name" value="FATTY ACID SYNTHASE"/>
    <property type="match status" value="1"/>
</dbReference>
<proteinExistence type="predicted"/>
<dbReference type="SUPFAM" id="SSF52777">
    <property type="entry name" value="CoA-dependent acyltransferases"/>
    <property type="match status" value="2"/>
</dbReference>
<evidence type="ECO:0000256" key="1">
    <source>
        <dbReference type="ARBA" id="ARBA00001957"/>
    </source>
</evidence>
<evidence type="ECO:0000313" key="5">
    <source>
        <dbReference type="EMBL" id="EUA63454.1"/>
    </source>
</evidence>
<comment type="cofactor">
    <cofactor evidence="1">
        <name>pantetheine 4'-phosphate</name>
        <dbReference type="ChEBI" id="CHEBI:47942"/>
    </cofactor>
</comment>
<comment type="caution">
    <text evidence="5">The sequence shown here is derived from an EMBL/GenBank/DDBJ whole genome shotgun (WGS) entry which is preliminary data.</text>
</comment>
<evidence type="ECO:0000256" key="3">
    <source>
        <dbReference type="ARBA" id="ARBA00022553"/>
    </source>
</evidence>
<dbReference type="GO" id="GO:0003824">
    <property type="term" value="F:catalytic activity"/>
    <property type="evidence" value="ECO:0007669"/>
    <property type="project" value="InterPro"/>
</dbReference>
<sequence>MTIDTDTGPHLNATWTWAPTALDRMAVTRINRLWFDALAGICAHVRRGGGGLTPSDILPARLSQQQIDGLQSHFPVADVLPLTPLQQGLLFHAGIAKSSGDDVYAVQFEIALGGVLDAERLHEAVQTVVARHPHLAARFCDQFEQPLQIIPAQPVAPWMYIELADGIADSDTEEQIEKICAAERTAVCDLAEQPAFRAVLIRVADNRYRFVLTNHHIVLDGWSMPILMQEIFAGYHGVRLPPAASYRSFVTWLSERDQVAAQHAWRKAMAGFDAPTLLGPPQKLQFGRRSVDLFRVPLRTTRALTKLARSQQTTVNVVLQGAWALLLSSLCGHGDVAFGTTVSGRPAEVLGAESMVGLLINTVPVRATIGAATTTAELLGQLQGRHNDTLEHQHLALSDIHRITGQERLFDTVFVYENYPTDTRAAADVNGLAITGLSSRDYYHYPIAVQAGPGRELELRVQYDTDVFDAESIKELIERFKQVLVAMTAHPGRQLSSLDLLNGIGRDRWSERSSRVEGQSVDTRDTNSTYCRPATLNEQILSSIFAHVLGVDRVGVDESFFDLGGNSLGAMRVVAAINTALNANLTMLALFDAPTVRNLAQQLESTSAR</sequence>
<feature type="domain" description="Carrier" evidence="4">
    <location>
        <begin position="532"/>
        <end position="607"/>
    </location>
</feature>
<evidence type="ECO:0000313" key="6">
    <source>
        <dbReference type="Proteomes" id="UP000021210"/>
    </source>
</evidence>
<dbReference type="GO" id="GO:0043041">
    <property type="term" value="P:amino acid activation for nonribosomal peptide biosynthetic process"/>
    <property type="evidence" value="ECO:0007669"/>
    <property type="project" value="TreeGrafter"/>
</dbReference>
<dbReference type="GO" id="GO:0005829">
    <property type="term" value="C:cytosol"/>
    <property type="evidence" value="ECO:0007669"/>
    <property type="project" value="TreeGrafter"/>
</dbReference>
<name>A0A829QJZ7_9MYCO</name>
<dbReference type="SUPFAM" id="SSF47336">
    <property type="entry name" value="ACP-like"/>
    <property type="match status" value="1"/>
</dbReference>
<dbReference type="EMBL" id="JAOH01000002">
    <property type="protein sequence ID" value="EUA63454.1"/>
    <property type="molecule type" value="Genomic_DNA"/>
</dbReference>
<dbReference type="Proteomes" id="UP000021210">
    <property type="component" value="Unassembled WGS sequence"/>
</dbReference>
<reference evidence="5 6" key="1">
    <citation type="submission" date="2013-12" db="EMBL/GenBank/DDBJ databases">
        <authorList>
            <person name="Zelazny A."/>
            <person name="Olivier K."/>
            <person name="Holland S."/>
            <person name="Lenaerts A."/>
            <person name="Ordway D."/>
            <person name="DeGroote M.A."/>
            <person name="Parker T."/>
            <person name="Sizemore C."/>
            <person name="Tallon L.J."/>
            <person name="Sadzewicz L.K."/>
            <person name="Sengamalay N."/>
            <person name="Fraser C.M."/>
            <person name="Hine E."/>
            <person name="Shefchek K.A."/>
            <person name="Das S.P."/>
            <person name="Tettelin H."/>
        </authorList>
    </citation>
    <scope>NUCLEOTIDE SEQUENCE [LARGE SCALE GENOMIC DNA]</scope>
    <source>
        <strain evidence="5 6">1948</strain>
    </source>
</reference>
<keyword evidence="2" id="KW-0596">Phosphopantetheine</keyword>
<dbReference type="PROSITE" id="PS00012">
    <property type="entry name" value="PHOSPHOPANTETHEINE"/>
    <property type="match status" value="1"/>
</dbReference>
<dbReference type="InterPro" id="IPR006162">
    <property type="entry name" value="Ppantetheine_attach_site"/>
</dbReference>
<dbReference type="GO" id="GO:0031177">
    <property type="term" value="F:phosphopantetheine binding"/>
    <property type="evidence" value="ECO:0007669"/>
    <property type="project" value="InterPro"/>
</dbReference>
<dbReference type="Pfam" id="PF00668">
    <property type="entry name" value="Condensation"/>
    <property type="match status" value="1"/>
</dbReference>
<accession>A0A829QJZ7</accession>
<dbReference type="CDD" id="cd19543">
    <property type="entry name" value="DCL_NRPS"/>
    <property type="match status" value="1"/>
</dbReference>
<evidence type="ECO:0000259" key="4">
    <source>
        <dbReference type="PROSITE" id="PS50075"/>
    </source>
</evidence>
<dbReference type="InterPro" id="IPR023213">
    <property type="entry name" value="CAT-like_dom_sf"/>
</dbReference>
<evidence type="ECO:0000256" key="2">
    <source>
        <dbReference type="ARBA" id="ARBA00022450"/>
    </source>
</evidence>
<dbReference type="SMART" id="SM00823">
    <property type="entry name" value="PKS_PP"/>
    <property type="match status" value="1"/>
</dbReference>
<dbReference type="GO" id="GO:0072330">
    <property type="term" value="P:monocarboxylic acid biosynthetic process"/>
    <property type="evidence" value="ECO:0007669"/>
    <property type="project" value="UniProtKB-ARBA"/>
</dbReference>
<organism evidence="5 6">
    <name type="scientific">Mycobacteroides abscessus 1948</name>
    <dbReference type="NCBI Taxonomy" id="1299323"/>
    <lineage>
        <taxon>Bacteria</taxon>
        <taxon>Bacillati</taxon>
        <taxon>Actinomycetota</taxon>
        <taxon>Actinomycetes</taxon>
        <taxon>Mycobacteriales</taxon>
        <taxon>Mycobacteriaceae</taxon>
        <taxon>Mycobacteroides</taxon>
        <taxon>Mycobacteroides abscessus</taxon>
    </lineage>
</organism>
<dbReference type="Gene3D" id="3.40.50.1820">
    <property type="entry name" value="alpha/beta hydrolase"/>
    <property type="match status" value="1"/>
</dbReference>
<dbReference type="Pfam" id="PF00550">
    <property type="entry name" value="PP-binding"/>
    <property type="match status" value="1"/>
</dbReference>
<dbReference type="InterPro" id="IPR020806">
    <property type="entry name" value="PKS_PP-bd"/>
</dbReference>
<dbReference type="InterPro" id="IPR001242">
    <property type="entry name" value="Condensation_dom"/>
</dbReference>
<dbReference type="PROSITE" id="PS50075">
    <property type="entry name" value="CARRIER"/>
    <property type="match status" value="1"/>
</dbReference>
<dbReference type="InterPro" id="IPR009081">
    <property type="entry name" value="PP-bd_ACP"/>
</dbReference>
<protein>
    <submittedName>
        <fullName evidence="5">Condensation domain protein</fullName>
    </submittedName>
</protein>
<dbReference type="InterPro" id="IPR036736">
    <property type="entry name" value="ACP-like_sf"/>
</dbReference>
<dbReference type="InterPro" id="IPR029058">
    <property type="entry name" value="AB_hydrolase_fold"/>
</dbReference>
<dbReference type="FunFam" id="1.10.1200.10:FF:000016">
    <property type="entry name" value="Non-ribosomal peptide synthase"/>
    <property type="match status" value="1"/>
</dbReference>
<gene>
    <name evidence="5" type="ORF">I542_3611</name>
</gene>